<comment type="caution">
    <text evidence="9">The sequence shown here is derived from an EMBL/GenBank/DDBJ whole genome shotgun (WGS) entry which is preliminary data.</text>
</comment>
<evidence type="ECO:0000313" key="10">
    <source>
        <dbReference type="Proteomes" id="UP000589520"/>
    </source>
</evidence>
<evidence type="ECO:0000259" key="8">
    <source>
        <dbReference type="PROSITE" id="PS50022"/>
    </source>
</evidence>
<proteinExistence type="inferred from homology"/>
<dbReference type="PANTHER" id="PTHR43772:SF2">
    <property type="entry name" value="PUTATIVE (AFU_ORTHOLOGUE AFUA_2G04480)-RELATED"/>
    <property type="match status" value="1"/>
</dbReference>
<evidence type="ECO:0000256" key="2">
    <source>
        <dbReference type="ARBA" id="ARBA00022651"/>
    </source>
</evidence>
<keyword evidence="2" id="KW-0624">Polysaccharide degradation</keyword>
<dbReference type="RefSeq" id="WP_179488900.1">
    <property type="nucleotide sequence ID" value="NZ_JACCCW010000001.1"/>
</dbReference>
<evidence type="ECO:0000256" key="7">
    <source>
        <dbReference type="RuleBase" id="RU361187"/>
    </source>
</evidence>
<dbReference type="Gene3D" id="2.115.10.20">
    <property type="entry name" value="Glycosyl hydrolase domain, family 43"/>
    <property type="match status" value="1"/>
</dbReference>
<evidence type="ECO:0000256" key="1">
    <source>
        <dbReference type="ARBA" id="ARBA00009865"/>
    </source>
</evidence>
<sequence>MSAVFALTLLQGSAATAQNQPSDSVAAKPASDFPHALIPDLIADPSIAFIEGVIYCYATTDGYGGGLAASGPPVVWTSRDFLNWSFNGTLFAAGYDGKYWAPSTPVHHDGHYYLYPTLNGKITVVVADRPEGPFRAIDGGGLGKRANPTPMPITIGKPIDAEVFVDDDNQAYMVWAQRGIGRLKPDLVTFDGPQSTVQTKRDGYSEGPFLFKRAGVYYYLYTLGGNESYQYAYMMSRVSPMGPWTAPEQDIISTTDRAQHIYGPGHGSVFRDPSTNRWYFVYLEYGRGGTTRQVLADRLEFNPDGSIRPVQVTAAGVGALRSMPPEPDLASRAKAYASSTLASYKVPARTDRALDRTETYIPGNAIDHSNGTRWMASTADSDPWFMLDLGAVQRIARTELYFVKPTAGHAYLLEYSNDGKRWRPYATQHELKVQSPHIDHKAVKARYLRLRVVLGVPGLWEFKVFG</sequence>
<dbReference type="InterPro" id="IPR000421">
    <property type="entry name" value="FA58C"/>
</dbReference>
<dbReference type="InterPro" id="IPR023296">
    <property type="entry name" value="Glyco_hydro_beta-prop_sf"/>
</dbReference>
<dbReference type="EMBL" id="JACCCW010000001">
    <property type="protein sequence ID" value="NYF79019.1"/>
    <property type="molecule type" value="Genomic_DNA"/>
</dbReference>
<gene>
    <name evidence="9" type="ORF">HDF17_001306</name>
</gene>
<name>A0A7Y9PG00_9BACT</name>
<dbReference type="GO" id="GO:0004553">
    <property type="term" value="F:hydrolase activity, hydrolyzing O-glycosyl compounds"/>
    <property type="evidence" value="ECO:0007669"/>
    <property type="project" value="InterPro"/>
</dbReference>
<dbReference type="InterPro" id="IPR008979">
    <property type="entry name" value="Galactose-bd-like_sf"/>
</dbReference>
<feature type="site" description="Important for catalytic activity, responsible for pKa modulation of the active site Glu and correct orientation of both the proton donor and substrate" evidence="6">
    <location>
        <position position="160"/>
    </location>
</feature>
<comment type="similarity">
    <text evidence="1 7">Belongs to the glycosyl hydrolase 43 family.</text>
</comment>
<dbReference type="PANTHER" id="PTHR43772">
    <property type="entry name" value="ENDO-1,4-BETA-XYLANASE"/>
    <property type="match status" value="1"/>
</dbReference>
<dbReference type="InterPro" id="IPR006710">
    <property type="entry name" value="Glyco_hydro_43"/>
</dbReference>
<feature type="domain" description="F5/8 type C" evidence="8">
    <location>
        <begin position="329"/>
        <end position="450"/>
    </location>
</feature>
<keyword evidence="2" id="KW-0858">Xylan degradation</keyword>
<dbReference type="InterPro" id="IPR052176">
    <property type="entry name" value="Glycosyl_Hydrlase_43_Enz"/>
</dbReference>
<dbReference type="SUPFAM" id="SSF49785">
    <property type="entry name" value="Galactose-binding domain-like"/>
    <property type="match status" value="1"/>
</dbReference>
<keyword evidence="5 7" id="KW-0326">Glycosidase</keyword>
<evidence type="ECO:0000256" key="6">
    <source>
        <dbReference type="PIRSR" id="PIRSR606710-2"/>
    </source>
</evidence>
<dbReference type="PROSITE" id="PS50022">
    <property type="entry name" value="FA58C_3"/>
    <property type="match status" value="1"/>
</dbReference>
<dbReference type="GO" id="GO:0045493">
    <property type="term" value="P:xylan catabolic process"/>
    <property type="evidence" value="ECO:0007669"/>
    <property type="project" value="UniProtKB-KW"/>
</dbReference>
<accession>A0A7Y9PG00</accession>
<keyword evidence="10" id="KW-1185">Reference proteome</keyword>
<dbReference type="AlphaFoldDB" id="A0A7Y9PG00"/>
<reference evidence="9 10" key="1">
    <citation type="submission" date="2020-07" db="EMBL/GenBank/DDBJ databases">
        <title>Genomic Encyclopedia of Type Strains, Phase IV (KMG-V): Genome sequencing to study the core and pangenomes of soil and plant-associated prokaryotes.</title>
        <authorList>
            <person name="Whitman W."/>
        </authorList>
    </citation>
    <scope>NUCLEOTIDE SEQUENCE [LARGE SCALE GENOMIC DNA]</scope>
    <source>
        <strain evidence="9 10">X4EP2</strain>
    </source>
</reference>
<evidence type="ECO:0000256" key="5">
    <source>
        <dbReference type="ARBA" id="ARBA00023295"/>
    </source>
</evidence>
<dbReference type="CDD" id="cd18608">
    <property type="entry name" value="GH43_F5-8_typeC-like"/>
    <property type="match status" value="1"/>
</dbReference>
<evidence type="ECO:0000256" key="4">
    <source>
        <dbReference type="ARBA" id="ARBA00023277"/>
    </source>
</evidence>
<dbReference type="Pfam" id="PF04616">
    <property type="entry name" value="Glyco_hydro_43"/>
    <property type="match status" value="1"/>
</dbReference>
<organism evidence="9 10">
    <name type="scientific">Granulicella arctica</name>
    <dbReference type="NCBI Taxonomy" id="940613"/>
    <lineage>
        <taxon>Bacteria</taxon>
        <taxon>Pseudomonadati</taxon>
        <taxon>Acidobacteriota</taxon>
        <taxon>Terriglobia</taxon>
        <taxon>Terriglobales</taxon>
        <taxon>Acidobacteriaceae</taxon>
        <taxon>Granulicella</taxon>
    </lineage>
</organism>
<dbReference type="Pfam" id="PF00754">
    <property type="entry name" value="F5_F8_type_C"/>
    <property type="match status" value="1"/>
</dbReference>
<dbReference type="Gene3D" id="2.60.120.260">
    <property type="entry name" value="Galactose-binding domain-like"/>
    <property type="match status" value="1"/>
</dbReference>
<evidence type="ECO:0000313" key="9">
    <source>
        <dbReference type="EMBL" id="NYF79019.1"/>
    </source>
</evidence>
<evidence type="ECO:0000256" key="3">
    <source>
        <dbReference type="ARBA" id="ARBA00022801"/>
    </source>
</evidence>
<protein>
    <recommendedName>
        <fullName evidence="8">F5/8 type C domain-containing protein</fullName>
    </recommendedName>
</protein>
<dbReference type="SUPFAM" id="SSF75005">
    <property type="entry name" value="Arabinanase/levansucrase/invertase"/>
    <property type="match status" value="1"/>
</dbReference>
<keyword evidence="3 7" id="KW-0378">Hydrolase</keyword>
<keyword evidence="4" id="KW-0119">Carbohydrate metabolism</keyword>
<dbReference type="Proteomes" id="UP000589520">
    <property type="component" value="Unassembled WGS sequence"/>
</dbReference>